<feature type="transmembrane region" description="Helical" evidence="6">
    <location>
        <begin position="164"/>
        <end position="186"/>
    </location>
</feature>
<keyword evidence="3 6" id="KW-1133">Transmembrane helix</keyword>
<sequence length="426" mass="47560">MGPSAYESRFIEVSERVCSVLSLISTSVIIGTFVSSNLFRKPINRLVFYASWGNIMSNVATMISVAGYAHGTGTSLCQVQGFLIQWFMPADALWAFAMALNVYLTFFHKFDSSQLRKLEWKYFVACYGIPFVPAFIYCFVDTPAKGKIYGEAVLWCWVSLKWDALRIATFYGPVWFILVLTFAIYIRAGKVIFEKRRQLQSANTNTIGSSYFIDDPFQEGAKLTEIRVTTEQVVTSSVGSTQPMEISADRGRVPGTSDYSPYSIKIETGPHMEKEEISMQPLPPVPQTGNVNFRRQVAAVESNKAAWAYTKCAMLFFIALVITWVPSSLNRLYTLVYPDGESMGLDYASAIVLPLQGLWNGLIYVAVSWPSVKTVIANVRQASRPYPIRITAANGNLDAPNFRRQDSDSNESTTELAMHPQPKGSV</sequence>
<gene>
    <name evidence="8" type="ORF">C8Q69DRAFT_403394</name>
</gene>
<keyword evidence="9" id="KW-1185">Reference proteome</keyword>
<keyword evidence="2 6" id="KW-0812">Transmembrane</keyword>
<dbReference type="PROSITE" id="PS50261">
    <property type="entry name" value="G_PROTEIN_RECEP_F2_4"/>
    <property type="match status" value="1"/>
</dbReference>
<dbReference type="GeneID" id="39597274"/>
<organism evidence="8 9">
    <name type="scientific">Byssochlamys spectabilis</name>
    <name type="common">Paecilomyces variotii</name>
    <dbReference type="NCBI Taxonomy" id="264951"/>
    <lineage>
        <taxon>Eukaryota</taxon>
        <taxon>Fungi</taxon>
        <taxon>Dikarya</taxon>
        <taxon>Ascomycota</taxon>
        <taxon>Pezizomycotina</taxon>
        <taxon>Eurotiomycetes</taxon>
        <taxon>Eurotiomycetidae</taxon>
        <taxon>Eurotiales</taxon>
        <taxon>Thermoascaceae</taxon>
        <taxon>Paecilomyces</taxon>
    </lineage>
</organism>
<feature type="transmembrane region" description="Helical" evidence="6">
    <location>
        <begin position="46"/>
        <end position="69"/>
    </location>
</feature>
<dbReference type="GO" id="GO:0007189">
    <property type="term" value="P:adenylate cyclase-activating G protein-coupled receptor signaling pathway"/>
    <property type="evidence" value="ECO:0007669"/>
    <property type="project" value="TreeGrafter"/>
</dbReference>
<keyword evidence="4 6" id="KW-0472">Membrane</keyword>
<evidence type="ECO:0000256" key="2">
    <source>
        <dbReference type="ARBA" id="ARBA00022692"/>
    </source>
</evidence>
<feature type="transmembrane region" description="Helical" evidence="6">
    <location>
        <begin position="347"/>
        <end position="367"/>
    </location>
</feature>
<feature type="region of interest" description="Disordered" evidence="5">
    <location>
        <begin position="397"/>
        <end position="426"/>
    </location>
</feature>
<dbReference type="Gene3D" id="1.20.1070.10">
    <property type="entry name" value="Rhodopsin 7-helix transmembrane proteins"/>
    <property type="match status" value="1"/>
</dbReference>
<feature type="transmembrane region" description="Helical" evidence="6">
    <location>
        <begin position="305"/>
        <end position="327"/>
    </location>
</feature>
<protein>
    <recommendedName>
        <fullName evidence="7">G-protein coupled receptors family 2 profile 2 domain-containing protein</fullName>
    </recommendedName>
</protein>
<dbReference type="AlphaFoldDB" id="A0A443HT39"/>
<feature type="transmembrane region" description="Helical" evidence="6">
    <location>
        <begin position="122"/>
        <end position="144"/>
    </location>
</feature>
<dbReference type="PANTHER" id="PTHR23112">
    <property type="entry name" value="G PROTEIN-COUPLED RECEPTOR 157-RELATED"/>
    <property type="match status" value="1"/>
</dbReference>
<dbReference type="EMBL" id="RCNU01000006">
    <property type="protein sequence ID" value="RWQ94975.1"/>
    <property type="molecule type" value="Genomic_DNA"/>
</dbReference>
<evidence type="ECO:0000256" key="1">
    <source>
        <dbReference type="ARBA" id="ARBA00004141"/>
    </source>
</evidence>
<name>A0A443HT39_BYSSP</name>
<feature type="domain" description="G-protein coupled receptors family 2 profile 2" evidence="7">
    <location>
        <begin position="11"/>
        <end position="211"/>
    </location>
</feature>
<dbReference type="Pfam" id="PF05462">
    <property type="entry name" value="Dicty_CAR"/>
    <property type="match status" value="1"/>
</dbReference>
<evidence type="ECO:0000313" key="8">
    <source>
        <dbReference type="EMBL" id="RWQ94975.1"/>
    </source>
</evidence>
<evidence type="ECO:0000256" key="4">
    <source>
        <dbReference type="ARBA" id="ARBA00023136"/>
    </source>
</evidence>
<evidence type="ECO:0000256" key="3">
    <source>
        <dbReference type="ARBA" id="ARBA00022989"/>
    </source>
</evidence>
<evidence type="ECO:0000259" key="7">
    <source>
        <dbReference type="PROSITE" id="PS50261"/>
    </source>
</evidence>
<dbReference type="GO" id="GO:0005886">
    <property type="term" value="C:plasma membrane"/>
    <property type="evidence" value="ECO:0007669"/>
    <property type="project" value="TreeGrafter"/>
</dbReference>
<feature type="transmembrane region" description="Helical" evidence="6">
    <location>
        <begin position="20"/>
        <end position="39"/>
    </location>
</feature>
<reference evidence="8 9" key="1">
    <citation type="journal article" date="2018" name="Front. Microbiol.">
        <title>Genomic and genetic insights into a cosmopolitan fungus, Paecilomyces variotii (Eurotiales).</title>
        <authorList>
            <person name="Urquhart A.S."/>
            <person name="Mondo S.J."/>
            <person name="Makela M.R."/>
            <person name="Hane J.K."/>
            <person name="Wiebenga A."/>
            <person name="He G."/>
            <person name="Mihaltcheva S."/>
            <person name="Pangilinan J."/>
            <person name="Lipzen A."/>
            <person name="Barry K."/>
            <person name="de Vries R.P."/>
            <person name="Grigoriev I.V."/>
            <person name="Idnurm A."/>
        </authorList>
    </citation>
    <scope>NUCLEOTIDE SEQUENCE [LARGE SCALE GENOMIC DNA]</scope>
    <source>
        <strain evidence="8 9">CBS 101075</strain>
    </source>
</reference>
<dbReference type="RefSeq" id="XP_028484620.1">
    <property type="nucleotide sequence ID" value="XM_028627997.1"/>
</dbReference>
<dbReference type="GO" id="GO:0004930">
    <property type="term" value="F:G protein-coupled receptor activity"/>
    <property type="evidence" value="ECO:0007669"/>
    <property type="project" value="TreeGrafter"/>
</dbReference>
<dbReference type="PANTHER" id="PTHR23112:SF0">
    <property type="entry name" value="TRANSMEMBRANE PROTEIN 116"/>
    <property type="match status" value="1"/>
</dbReference>
<evidence type="ECO:0000256" key="5">
    <source>
        <dbReference type="SAM" id="MobiDB-lite"/>
    </source>
</evidence>
<dbReference type="Proteomes" id="UP000283841">
    <property type="component" value="Unassembled WGS sequence"/>
</dbReference>
<evidence type="ECO:0000313" key="9">
    <source>
        <dbReference type="Proteomes" id="UP000283841"/>
    </source>
</evidence>
<accession>A0A443HT39</accession>
<proteinExistence type="predicted"/>
<evidence type="ECO:0000256" key="6">
    <source>
        <dbReference type="SAM" id="Phobius"/>
    </source>
</evidence>
<dbReference type="GO" id="GO:0007166">
    <property type="term" value="P:cell surface receptor signaling pathway"/>
    <property type="evidence" value="ECO:0007669"/>
    <property type="project" value="InterPro"/>
</dbReference>
<comment type="subcellular location">
    <subcellularLocation>
        <location evidence="1">Membrane</location>
        <topology evidence="1">Multi-pass membrane protein</topology>
    </subcellularLocation>
</comment>
<feature type="transmembrane region" description="Helical" evidence="6">
    <location>
        <begin position="92"/>
        <end position="110"/>
    </location>
</feature>
<dbReference type="VEuPathDB" id="FungiDB:C8Q69DRAFT_403394"/>
<dbReference type="SUPFAM" id="SSF81321">
    <property type="entry name" value="Family A G protein-coupled receptor-like"/>
    <property type="match status" value="1"/>
</dbReference>
<dbReference type="STRING" id="264951.A0A443HT39"/>
<dbReference type="InterPro" id="IPR017981">
    <property type="entry name" value="GPCR_2-like_7TM"/>
</dbReference>
<comment type="caution">
    <text evidence="8">The sequence shown here is derived from an EMBL/GenBank/DDBJ whole genome shotgun (WGS) entry which is preliminary data.</text>
</comment>